<evidence type="ECO:0000313" key="2">
    <source>
        <dbReference type="Proteomes" id="UP000327439"/>
    </source>
</evidence>
<gene>
    <name evidence="1" type="ORF">ES319_D08G124900v1</name>
</gene>
<accession>A0A5J5QFB0</accession>
<proteinExistence type="predicted"/>
<evidence type="ECO:0000313" key="1">
    <source>
        <dbReference type="EMBL" id="KAB2016920.1"/>
    </source>
</evidence>
<sequence length="66" mass="7456">MLYKCRMMIDGEIFTSSKIISFDRTETLLTLSETSNLPTSLTDSSFTLFKLAISSSDPWPFSLLLL</sequence>
<dbReference type="EMBL" id="CM018222">
    <property type="protein sequence ID" value="KAB2016920.1"/>
    <property type="molecule type" value="Genomic_DNA"/>
</dbReference>
<organism evidence="1 2">
    <name type="scientific">Gossypium barbadense</name>
    <name type="common">Sea Island cotton</name>
    <name type="synonym">Hibiscus barbadensis</name>
    <dbReference type="NCBI Taxonomy" id="3634"/>
    <lineage>
        <taxon>Eukaryota</taxon>
        <taxon>Viridiplantae</taxon>
        <taxon>Streptophyta</taxon>
        <taxon>Embryophyta</taxon>
        <taxon>Tracheophyta</taxon>
        <taxon>Spermatophyta</taxon>
        <taxon>Magnoliopsida</taxon>
        <taxon>eudicotyledons</taxon>
        <taxon>Gunneridae</taxon>
        <taxon>Pentapetalae</taxon>
        <taxon>rosids</taxon>
        <taxon>malvids</taxon>
        <taxon>Malvales</taxon>
        <taxon>Malvaceae</taxon>
        <taxon>Malvoideae</taxon>
        <taxon>Gossypium</taxon>
    </lineage>
</organism>
<protein>
    <submittedName>
        <fullName evidence="1">Uncharacterized protein</fullName>
    </submittedName>
</protein>
<name>A0A5J5QFB0_GOSBA</name>
<dbReference type="AlphaFoldDB" id="A0A5J5QFB0"/>
<reference evidence="2" key="1">
    <citation type="journal article" date="2020" name="Nat. Genet.">
        <title>Genomic diversifications of five Gossypium allopolyploid species and their impact on cotton improvement.</title>
        <authorList>
            <person name="Chen Z.J."/>
            <person name="Sreedasyam A."/>
            <person name="Ando A."/>
            <person name="Song Q."/>
            <person name="De Santiago L.M."/>
            <person name="Hulse-Kemp A.M."/>
            <person name="Ding M."/>
            <person name="Ye W."/>
            <person name="Kirkbride R.C."/>
            <person name="Jenkins J."/>
            <person name="Plott C."/>
            <person name="Lovell J."/>
            <person name="Lin Y.M."/>
            <person name="Vaughn R."/>
            <person name="Liu B."/>
            <person name="Simpson S."/>
            <person name="Scheffler B.E."/>
            <person name="Wen L."/>
            <person name="Saski C.A."/>
            <person name="Grover C.E."/>
            <person name="Hu G."/>
            <person name="Conover J.L."/>
            <person name="Carlson J.W."/>
            <person name="Shu S."/>
            <person name="Boston L.B."/>
            <person name="Williams M."/>
            <person name="Peterson D.G."/>
            <person name="McGee K."/>
            <person name="Jones D.C."/>
            <person name="Wendel J.F."/>
            <person name="Stelly D.M."/>
            <person name="Grimwood J."/>
            <person name="Schmutz J."/>
        </authorList>
    </citation>
    <scope>NUCLEOTIDE SEQUENCE [LARGE SCALE GENOMIC DNA]</scope>
    <source>
        <strain evidence="2">cv. 3-79</strain>
    </source>
</reference>
<dbReference type="Proteomes" id="UP000327439">
    <property type="component" value="Chromosome D08"/>
</dbReference>
<keyword evidence="2" id="KW-1185">Reference proteome</keyword>